<proteinExistence type="predicted"/>
<dbReference type="Proteomes" id="UP001166251">
    <property type="component" value="Unassembled WGS sequence"/>
</dbReference>
<evidence type="ECO:0000313" key="3">
    <source>
        <dbReference type="EMBL" id="MBW8190556.1"/>
    </source>
</evidence>
<reference evidence="3" key="1">
    <citation type="submission" date="2021-07" db="EMBL/GenBank/DDBJ databases">
        <title>Neiella marina sp. nov., isolated from the intestinal content of sea cucumber Apostichopus japonicus.</title>
        <authorList>
            <person name="Bai X."/>
        </authorList>
    </citation>
    <scope>NUCLEOTIDE SEQUENCE</scope>
    <source>
        <strain evidence="3">126</strain>
    </source>
</reference>
<organism evidence="3 4">
    <name type="scientific">Neiella holothuriorum</name>
    <dbReference type="NCBI Taxonomy" id="2870530"/>
    <lineage>
        <taxon>Bacteria</taxon>
        <taxon>Pseudomonadati</taxon>
        <taxon>Pseudomonadota</taxon>
        <taxon>Gammaproteobacteria</taxon>
        <taxon>Alteromonadales</taxon>
        <taxon>Echinimonadaceae</taxon>
        <taxon>Neiella</taxon>
    </lineage>
</organism>
<name>A0ABS7EFI9_9GAMM</name>
<comment type="caution">
    <text evidence="3">The sequence shown here is derived from an EMBL/GenBank/DDBJ whole genome shotgun (WGS) entry which is preliminary data.</text>
</comment>
<evidence type="ECO:0000313" key="4">
    <source>
        <dbReference type="Proteomes" id="UP001166251"/>
    </source>
</evidence>
<evidence type="ECO:0008006" key="5">
    <source>
        <dbReference type="Google" id="ProtNLM"/>
    </source>
</evidence>
<feature type="compositionally biased region" description="Basic and acidic residues" evidence="1">
    <location>
        <begin position="26"/>
        <end position="36"/>
    </location>
</feature>
<keyword evidence="2" id="KW-0732">Signal</keyword>
<dbReference type="EMBL" id="JAHZSS010000005">
    <property type="protein sequence ID" value="MBW8190556.1"/>
    <property type="molecule type" value="Genomic_DNA"/>
</dbReference>
<feature type="region of interest" description="Disordered" evidence="1">
    <location>
        <begin position="20"/>
        <end position="50"/>
    </location>
</feature>
<dbReference type="PROSITE" id="PS51257">
    <property type="entry name" value="PROKAR_LIPOPROTEIN"/>
    <property type="match status" value="1"/>
</dbReference>
<sequence length="93" mass="10413">MLNKLLPISLIVLLSACNASQPPPYQKDRKPEDRDQYSGAEGLTQQQKDQSYLMSKELSDKCTAAKIDLAIAEKDKNTSEITKQNDLISRNCI</sequence>
<feature type="chain" id="PRO_5045285724" description="Lipoprotein" evidence="2">
    <location>
        <begin position="20"/>
        <end position="93"/>
    </location>
</feature>
<evidence type="ECO:0000256" key="2">
    <source>
        <dbReference type="SAM" id="SignalP"/>
    </source>
</evidence>
<protein>
    <recommendedName>
        <fullName evidence="5">Lipoprotein</fullName>
    </recommendedName>
</protein>
<feature type="signal peptide" evidence="2">
    <location>
        <begin position="1"/>
        <end position="19"/>
    </location>
</feature>
<gene>
    <name evidence="3" type="ORF">K0504_05860</name>
</gene>
<dbReference type="RefSeq" id="WP_220103246.1">
    <property type="nucleotide sequence ID" value="NZ_JAHZSS010000005.1"/>
</dbReference>
<accession>A0ABS7EFI9</accession>
<keyword evidence="4" id="KW-1185">Reference proteome</keyword>
<evidence type="ECO:0000256" key="1">
    <source>
        <dbReference type="SAM" id="MobiDB-lite"/>
    </source>
</evidence>